<proteinExistence type="predicted"/>
<name>A0A915KBM9_ROMCU</name>
<evidence type="ECO:0000313" key="2">
    <source>
        <dbReference type="WBParaSite" id="nRc.2.0.1.t36117-RA"/>
    </source>
</evidence>
<reference evidence="2" key="1">
    <citation type="submission" date="2022-11" db="UniProtKB">
        <authorList>
            <consortium name="WormBaseParasite"/>
        </authorList>
    </citation>
    <scope>IDENTIFICATION</scope>
</reference>
<accession>A0A915KBM9</accession>
<evidence type="ECO:0000313" key="1">
    <source>
        <dbReference type="Proteomes" id="UP000887565"/>
    </source>
</evidence>
<dbReference type="OMA" id="WRTITSW"/>
<sequence length="311" mass="35415">MISLNFVAARHLKKPSDFRCLCAQIFTGRFRDENLIDKLTEWLTQNIDICKTDDLIAYLSMCAKCNVEKIPERLIDDIKKKIEIGKIADKQTSLEYVWSLAVLKKMDKALGDRILNGDFVESVCKQGTEHRNTITKLKILNICAAMRYDLKIDSFKDYGKLEPFMDNLKIVPRKHKIAAIGTFLESLHLLAPKETYVETSRISPLGYMIDARIYLSKENKPVPIADQNKDLSTIPTVFLVFDRADYTQLSYRLTGLNSMAVRHLTSSGFRVIQVSGAEFSKKATVIDRVNYVKLLIDNYSTSDLDALDARS</sequence>
<keyword evidence="1" id="KW-1185">Reference proteome</keyword>
<dbReference type="WBParaSite" id="nRc.2.0.1.t36117-RA">
    <property type="protein sequence ID" value="nRc.2.0.1.t36117-RA"/>
    <property type="gene ID" value="nRc.2.0.1.g36117"/>
</dbReference>
<protein>
    <submittedName>
        <fullName evidence="2">Uncharacterized protein</fullName>
    </submittedName>
</protein>
<organism evidence="1 2">
    <name type="scientific">Romanomermis culicivorax</name>
    <name type="common">Nematode worm</name>
    <dbReference type="NCBI Taxonomy" id="13658"/>
    <lineage>
        <taxon>Eukaryota</taxon>
        <taxon>Metazoa</taxon>
        <taxon>Ecdysozoa</taxon>
        <taxon>Nematoda</taxon>
        <taxon>Enoplea</taxon>
        <taxon>Dorylaimia</taxon>
        <taxon>Mermithida</taxon>
        <taxon>Mermithoidea</taxon>
        <taxon>Mermithidae</taxon>
        <taxon>Romanomermis</taxon>
    </lineage>
</organism>
<dbReference type="Proteomes" id="UP000887565">
    <property type="component" value="Unplaced"/>
</dbReference>
<dbReference type="AlphaFoldDB" id="A0A915KBM9"/>